<dbReference type="EMBL" id="VJND01000005">
    <property type="protein sequence ID" value="TSE25921.1"/>
    <property type="molecule type" value="Genomic_DNA"/>
</dbReference>
<dbReference type="Proteomes" id="UP000320225">
    <property type="component" value="Unassembled WGS sequence"/>
</dbReference>
<comment type="caution">
    <text evidence="1">The sequence shown here is derived from an EMBL/GenBank/DDBJ whole genome shotgun (WGS) entry which is preliminary data.</text>
</comment>
<accession>A0A554WQS0</accession>
<keyword evidence="2" id="KW-1185">Reference proteome</keyword>
<evidence type="ECO:0000313" key="2">
    <source>
        <dbReference type="Proteomes" id="UP000320225"/>
    </source>
</evidence>
<dbReference type="OrthoDB" id="8912324at2"/>
<gene>
    <name evidence="1" type="ORF">Tsedi_01145</name>
</gene>
<dbReference type="InterPro" id="IPR032720">
    <property type="entry name" value="Cys_rich_CWC"/>
</dbReference>
<dbReference type="Pfam" id="PF14375">
    <property type="entry name" value="Cys_rich_CWC"/>
    <property type="match status" value="1"/>
</dbReference>
<sequence>MTTAERAPDPSRCPLCGGDNACAMEAQRRSGQPQPPCWCTRVTFAPGLLARVPPAARGRACLCARCAAQGGQPGAC</sequence>
<evidence type="ECO:0000313" key="1">
    <source>
        <dbReference type="EMBL" id="TSE25921.1"/>
    </source>
</evidence>
<dbReference type="AlphaFoldDB" id="A0A554WQS0"/>
<name>A0A554WQS0_9BURK</name>
<organism evidence="1 2">
    <name type="scientific">Tepidimonas sediminis</name>
    <dbReference type="NCBI Taxonomy" id="2588941"/>
    <lineage>
        <taxon>Bacteria</taxon>
        <taxon>Pseudomonadati</taxon>
        <taxon>Pseudomonadota</taxon>
        <taxon>Betaproteobacteria</taxon>
        <taxon>Burkholderiales</taxon>
        <taxon>Tepidimonas</taxon>
    </lineage>
</organism>
<protein>
    <submittedName>
        <fullName evidence="1">Cysteine-rich CWC</fullName>
    </submittedName>
</protein>
<dbReference type="RefSeq" id="WP_143894552.1">
    <property type="nucleotide sequence ID" value="NZ_VJND01000005.1"/>
</dbReference>
<reference evidence="1 2" key="1">
    <citation type="submission" date="2019-07" db="EMBL/GenBank/DDBJ databases">
        <title>Tepidimonas sediminis YIM 72259 draft genome.</title>
        <authorList>
            <person name="Da Costa M.S."/>
            <person name="Froufe H.J.C."/>
            <person name="Egas C."/>
            <person name="Albuquerque L."/>
        </authorList>
    </citation>
    <scope>NUCLEOTIDE SEQUENCE [LARGE SCALE GENOMIC DNA]</scope>
    <source>
        <strain evidence="1 2">YIM 72259</strain>
    </source>
</reference>
<proteinExistence type="predicted"/>